<gene>
    <name evidence="18" type="primary">mtaB</name>
    <name evidence="18" type="ORF">Heshes_18200</name>
    <name evidence="19" type="ORF">SAMN04489725_107107</name>
</gene>
<evidence type="ECO:0000256" key="3">
    <source>
        <dbReference type="ARBA" id="ARBA00013273"/>
    </source>
</evidence>
<dbReference type="PROSITE" id="PS51449">
    <property type="entry name" value="MTTASE_N"/>
    <property type="match status" value="1"/>
</dbReference>
<keyword evidence="6 19" id="KW-0808">Transferase</keyword>
<dbReference type="InterPro" id="IPR006638">
    <property type="entry name" value="Elp3/MiaA/NifB-like_rSAM"/>
</dbReference>
<evidence type="ECO:0000313" key="19">
    <source>
        <dbReference type="EMBL" id="SDW52762.1"/>
    </source>
</evidence>
<dbReference type="SFLD" id="SFLDG01082">
    <property type="entry name" value="B12-binding_domain_containing"/>
    <property type="match status" value="1"/>
</dbReference>
<dbReference type="STRING" id="89784.SAMN04489725_107107"/>
<keyword evidence="10" id="KW-0408">Iron</keyword>
<evidence type="ECO:0000256" key="5">
    <source>
        <dbReference type="ARBA" id="ARBA00022490"/>
    </source>
</evidence>
<comment type="function">
    <text evidence="2">Catalyzes the methylthiolation of N6-threonylcarbamoyladenosine (t(6)A), leading to the formation of 2-methylthio-N6-threonylcarbamoyladenosine (ms(2)t(6)A) at position 37 in tRNAs that read codons beginning with adenine.</text>
</comment>
<dbReference type="SMART" id="SM00729">
    <property type="entry name" value="Elp3"/>
    <property type="match status" value="1"/>
</dbReference>
<evidence type="ECO:0000313" key="20">
    <source>
        <dbReference type="Proteomes" id="UP000182589"/>
    </source>
</evidence>
<evidence type="ECO:0000256" key="6">
    <source>
        <dbReference type="ARBA" id="ARBA00022679"/>
    </source>
</evidence>
<dbReference type="InterPro" id="IPR006467">
    <property type="entry name" value="MiaB-like_bact"/>
</dbReference>
<dbReference type="PROSITE" id="PS01278">
    <property type="entry name" value="MTTASE_RADICAL"/>
    <property type="match status" value="1"/>
</dbReference>
<dbReference type="Pfam" id="PF04055">
    <property type="entry name" value="Radical_SAM"/>
    <property type="match status" value="1"/>
</dbReference>
<dbReference type="InterPro" id="IPR038135">
    <property type="entry name" value="Methylthiotransferase_N_sf"/>
</dbReference>
<dbReference type="SFLD" id="SFLDS00029">
    <property type="entry name" value="Radical_SAM"/>
    <property type="match status" value="1"/>
</dbReference>
<dbReference type="InterPro" id="IPR005839">
    <property type="entry name" value="Methylthiotransferase"/>
</dbReference>
<dbReference type="CDD" id="cd01335">
    <property type="entry name" value="Radical_SAM"/>
    <property type="match status" value="1"/>
</dbReference>
<keyword evidence="8" id="KW-0819">tRNA processing</keyword>
<dbReference type="InterPro" id="IPR058240">
    <property type="entry name" value="rSAM_sf"/>
</dbReference>
<keyword evidence="20" id="KW-1185">Reference proteome</keyword>
<dbReference type="GO" id="GO:0051539">
    <property type="term" value="F:4 iron, 4 sulfur cluster binding"/>
    <property type="evidence" value="ECO:0007669"/>
    <property type="project" value="UniProtKB-KW"/>
</dbReference>
<reference evidence="19" key="2">
    <citation type="submission" date="2016-10" db="EMBL/GenBank/DDBJ databases">
        <authorList>
            <person name="de Groot N.N."/>
        </authorList>
    </citation>
    <scope>NUCLEOTIDE SEQUENCE [LARGE SCALE GENOMIC DNA]</scope>
    <source>
        <strain evidence="19">DSM 12489</strain>
    </source>
</reference>
<dbReference type="Proteomes" id="UP000182589">
    <property type="component" value="Unassembled WGS sequence"/>
</dbReference>
<keyword evidence="7" id="KW-0949">S-adenosyl-L-methionine</keyword>
<evidence type="ECO:0000256" key="15">
    <source>
        <dbReference type="ARBA" id="ARBA00069898"/>
    </source>
</evidence>
<comment type="catalytic activity">
    <reaction evidence="13">
        <text>N(6)-L-threonylcarbamoyladenosine(37) in tRNA + (sulfur carrier)-SH + AH2 + 2 S-adenosyl-L-methionine = 2-methylsulfanyl-N(6)-L-threonylcarbamoyladenosine(37) in tRNA + (sulfur carrier)-H + 5'-deoxyadenosine + L-methionine + A + S-adenosyl-L-homocysteine + 2 H(+)</text>
        <dbReference type="Rhea" id="RHEA:37075"/>
        <dbReference type="Rhea" id="RHEA-COMP:10163"/>
        <dbReference type="Rhea" id="RHEA-COMP:11092"/>
        <dbReference type="Rhea" id="RHEA-COMP:14737"/>
        <dbReference type="Rhea" id="RHEA-COMP:14739"/>
        <dbReference type="ChEBI" id="CHEBI:13193"/>
        <dbReference type="ChEBI" id="CHEBI:15378"/>
        <dbReference type="ChEBI" id="CHEBI:17319"/>
        <dbReference type="ChEBI" id="CHEBI:17499"/>
        <dbReference type="ChEBI" id="CHEBI:29917"/>
        <dbReference type="ChEBI" id="CHEBI:57844"/>
        <dbReference type="ChEBI" id="CHEBI:57856"/>
        <dbReference type="ChEBI" id="CHEBI:59789"/>
        <dbReference type="ChEBI" id="CHEBI:64428"/>
        <dbReference type="ChEBI" id="CHEBI:74418"/>
        <dbReference type="ChEBI" id="CHEBI:74420"/>
        <dbReference type="EC" id="2.8.4.5"/>
    </reaction>
</comment>
<dbReference type="EMBL" id="BSRA01000009">
    <property type="protein sequence ID" value="GLV14136.1"/>
    <property type="molecule type" value="Genomic_DNA"/>
</dbReference>
<evidence type="ECO:0000256" key="11">
    <source>
        <dbReference type="ARBA" id="ARBA00023014"/>
    </source>
</evidence>
<dbReference type="InterPro" id="IPR013848">
    <property type="entry name" value="Methylthiotransferase_N"/>
</dbReference>
<reference evidence="18" key="3">
    <citation type="submission" date="2023-02" db="EMBL/GenBank/DDBJ databases">
        <title>Proposal of a novel subspecies: Alicyclobacillus hesperidum subspecies aegle.</title>
        <authorList>
            <person name="Goto K."/>
            <person name="Fujii T."/>
            <person name="Yasui K."/>
            <person name="Mochida K."/>
            <person name="Kato-Tanaka Y."/>
            <person name="Morohoshi S."/>
            <person name="An S.Y."/>
            <person name="Kasai H."/>
            <person name="Yokota A."/>
        </authorList>
    </citation>
    <scope>NUCLEOTIDE SEQUENCE</scope>
    <source>
        <strain evidence="18">DSM 12766</strain>
    </source>
</reference>
<dbReference type="NCBIfam" id="TIGR01579">
    <property type="entry name" value="MiaB-like-C"/>
    <property type="match status" value="1"/>
</dbReference>
<dbReference type="PROSITE" id="PS51918">
    <property type="entry name" value="RADICAL_SAM"/>
    <property type="match status" value="1"/>
</dbReference>
<protein>
    <recommendedName>
        <fullName evidence="15">Threonylcarbamoyladenosine tRNA methylthiotransferase MtaB</fullName>
        <ecNumber evidence="3">2.8.4.5</ecNumber>
    </recommendedName>
    <alternativeName>
        <fullName evidence="12">tRNA-t(6)A37 methylthiotransferase</fullName>
    </alternativeName>
</protein>
<evidence type="ECO:0000313" key="18">
    <source>
        <dbReference type="EMBL" id="GLV14136.1"/>
    </source>
</evidence>
<keyword evidence="4" id="KW-0004">4Fe-4S</keyword>
<comment type="similarity">
    <text evidence="14">Belongs to the methylthiotransferase family. MtaB subfamily.</text>
</comment>
<evidence type="ECO:0000256" key="2">
    <source>
        <dbReference type="ARBA" id="ARBA00002399"/>
    </source>
</evidence>
<keyword evidence="9" id="KW-0479">Metal-binding</keyword>
<evidence type="ECO:0000256" key="13">
    <source>
        <dbReference type="ARBA" id="ARBA00051661"/>
    </source>
</evidence>
<evidence type="ECO:0000256" key="12">
    <source>
        <dbReference type="ARBA" id="ARBA00031213"/>
    </source>
</evidence>
<proteinExistence type="inferred from homology"/>
<dbReference type="Pfam" id="PF00919">
    <property type="entry name" value="UPF0004"/>
    <property type="match status" value="1"/>
</dbReference>
<feature type="domain" description="Radical SAM core" evidence="17">
    <location>
        <begin position="139"/>
        <end position="368"/>
    </location>
</feature>
<evidence type="ECO:0000256" key="14">
    <source>
        <dbReference type="ARBA" id="ARBA00061574"/>
    </source>
</evidence>
<evidence type="ECO:0000256" key="1">
    <source>
        <dbReference type="ARBA" id="ARBA00001966"/>
    </source>
</evidence>
<sequence>MPTVAFHTLGCKVNFYDTEGIWQVFKHRGYEQVPFEEKADVYVVNTCTVTHTGDKKSRQMIRRAVRTNPDAVVVVTGCYAQVAPDEVARIAGVDLVIGNDQKSKIVDHVERVQKEQHPYQSVGNIMKADAFEELDVPYFEERSRANLKIQDGCNNFCTFCIIPRARGLIRSRKPENVLAQATKLAQAGYREIVLTGIHTGGYGADFVDYRLAHLLADLERIELPFRIRISSIEASEIDDHLIEVLGRSQKVVNHLHIPLQAGSDEVLRRMHRHYTVAEYAEKLKQLRNALPDLAITSDVIVGFPGETDADFEDTYAFVEEQRFSQLHVFPYSQRRGTAAAKFKDQVAEDVKHLRVARMIQLSQRLEADYARQFVGRHLDVIAESPVISADDETRRAFAAHPEQKRMLVGYAANYLRVAFRVPEGTPLEALVGERMRVRIVETGNGVQLGHFVEQLTFADQDEHGVAVSTSGRLTS</sequence>
<dbReference type="Gene3D" id="3.80.30.20">
    <property type="entry name" value="tm_1862 like domain"/>
    <property type="match status" value="1"/>
</dbReference>
<dbReference type="Proteomes" id="UP001157137">
    <property type="component" value="Unassembled WGS sequence"/>
</dbReference>
<comment type="cofactor">
    <cofactor evidence="1">
        <name>[4Fe-4S] cluster</name>
        <dbReference type="ChEBI" id="CHEBI:49883"/>
    </cofactor>
</comment>
<keyword evidence="5" id="KW-0963">Cytoplasm</keyword>
<dbReference type="PANTHER" id="PTHR11918:SF45">
    <property type="entry name" value="THREONYLCARBAMOYLADENOSINE TRNA METHYLTHIOTRANSFERASE"/>
    <property type="match status" value="1"/>
</dbReference>
<evidence type="ECO:0000256" key="10">
    <source>
        <dbReference type="ARBA" id="ARBA00023004"/>
    </source>
</evidence>
<dbReference type="FunFam" id="3.40.50.12160:FF:000004">
    <property type="entry name" value="Threonylcarbamoyladenosine tRNA methylthiotransferase MtaB"/>
    <property type="match status" value="1"/>
</dbReference>
<dbReference type="FunFam" id="3.80.30.20:FF:000001">
    <property type="entry name" value="tRNA-2-methylthio-N(6)-dimethylallyladenosine synthase 2"/>
    <property type="match status" value="1"/>
</dbReference>
<organism evidence="19 20">
    <name type="scientific">Alicyclobacillus hesperidum</name>
    <dbReference type="NCBI Taxonomy" id="89784"/>
    <lineage>
        <taxon>Bacteria</taxon>
        <taxon>Bacillati</taxon>
        <taxon>Bacillota</taxon>
        <taxon>Bacilli</taxon>
        <taxon>Bacillales</taxon>
        <taxon>Alicyclobacillaceae</taxon>
        <taxon>Alicyclobacillus</taxon>
    </lineage>
</organism>
<evidence type="ECO:0000256" key="7">
    <source>
        <dbReference type="ARBA" id="ARBA00022691"/>
    </source>
</evidence>
<evidence type="ECO:0000259" key="17">
    <source>
        <dbReference type="PROSITE" id="PS51918"/>
    </source>
</evidence>
<keyword evidence="11" id="KW-0411">Iron-sulfur</keyword>
<dbReference type="GO" id="GO:0046872">
    <property type="term" value="F:metal ion binding"/>
    <property type="evidence" value="ECO:0007669"/>
    <property type="project" value="UniProtKB-KW"/>
</dbReference>
<dbReference type="SUPFAM" id="SSF102114">
    <property type="entry name" value="Radical SAM enzymes"/>
    <property type="match status" value="1"/>
</dbReference>
<reference evidence="20" key="1">
    <citation type="submission" date="2016-10" db="EMBL/GenBank/DDBJ databases">
        <authorList>
            <person name="Varghese N."/>
        </authorList>
    </citation>
    <scope>NUCLEOTIDE SEQUENCE [LARGE SCALE GENOMIC DNA]</scope>
    <source>
        <strain evidence="20">DSM 12489</strain>
    </source>
</reference>
<accession>A0A1H2U989</accession>
<dbReference type="NCBIfam" id="TIGR00089">
    <property type="entry name" value="MiaB/RimO family radical SAM methylthiotransferase"/>
    <property type="match status" value="1"/>
</dbReference>
<evidence type="ECO:0000256" key="9">
    <source>
        <dbReference type="ARBA" id="ARBA00022723"/>
    </source>
</evidence>
<dbReference type="SFLD" id="SFLDG01061">
    <property type="entry name" value="methylthiotransferase"/>
    <property type="match status" value="1"/>
</dbReference>
<evidence type="ECO:0000256" key="8">
    <source>
        <dbReference type="ARBA" id="ARBA00022694"/>
    </source>
</evidence>
<evidence type="ECO:0000256" key="4">
    <source>
        <dbReference type="ARBA" id="ARBA00022485"/>
    </source>
</evidence>
<dbReference type="InterPro" id="IPR034557">
    <property type="entry name" value="ThrcA_tRNA_MEthiotransferase"/>
</dbReference>
<dbReference type="RefSeq" id="WP_074692970.1">
    <property type="nucleotide sequence ID" value="NZ_BSRA01000009.1"/>
</dbReference>
<dbReference type="GO" id="GO:0035598">
    <property type="term" value="F:tRNA (N(6)-L-threonylcarbamoyladenosine(37)-C(2))-methylthiotransferase activity"/>
    <property type="evidence" value="ECO:0007669"/>
    <property type="project" value="UniProtKB-EC"/>
</dbReference>
<dbReference type="EMBL" id="FNOJ01000007">
    <property type="protein sequence ID" value="SDW52762.1"/>
    <property type="molecule type" value="Genomic_DNA"/>
</dbReference>
<name>A0A1H2U989_9BACL</name>
<dbReference type="EC" id="2.8.4.5" evidence="3"/>
<dbReference type="InterPro" id="IPR023404">
    <property type="entry name" value="rSAM_horseshoe"/>
</dbReference>
<feature type="domain" description="MTTase N-terminal" evidence="16">
    <location>
        <begin position="2"/>
        <end position="114"/>
    </location>
</feature>
<evidence type="ECO:0000259" key="16">
    <source>
        <dbReference type="PROSITE" id="PS51449"/>
    </source>
</evidence>
<dbReference type="InterPro" id="IPR020612">
    <property type="entry name" value="Methylthiotransferase_CS"/>
</dbReference>
<dbReference type="SFLD" id="SFLDF00295">
    <property type="entry name" value="threonylcarbamoyladenosine_tRN"/>
    <property type="match status" value="1"/>
</dbReference>
<dbReference type="AlphaFoldDB" id="A0A1H2U989"/>
<dbReference type="InterPro" id="IPR007197">
    <property type="entry name" value="rSAM"/>
</dbReference>
<dbReference type="PANTHER" id="PTHR11918">
    <property type="entry name" value="RADICAL SAM PROTEINS"/>
    <property type="match status" value="1"/>
</dbReference>
<dbReference type="Gene3D" id="3.40.50.12160">
    <property type="entry name" value="Methylthiotransferase, N-terminal domain"/>
    <property type="match status" value="1"/>
</dbReference>